<dbReference type="VEuPathDB" id="VectorBase:PHUM281640"/>
<reference evidence="3" key="2">
    <citation type="submission" date="2007-04" db="EMBL/GenBank/DDBJ databases">
        <title>The genome of the human body louse.</title>
        <authorList>
            <consortium name="The Human Body Louse Genome Consortium"/>
            <person name="Kirkness E."/>
            <person name="Walenz B."/>
            <person name="Hass B."/>
            <person name="Bruggner R."/>
            <person name="Strausberg R."/>
        </authorList>
    </citation>
    <scope>NUCLEOTIDE SEQUENCE</scope>
    <source>
        <strain evidence="3">USDA</strain>
    </source>
</reference>
<evidence type="ECO:0000256" key="2">
    <source>
        <dbReference type="ARBA" id="ARBA00023002"/>
    </source>
</evidence>
<dbReference type="KEGG" id="phu:Phum_PHUM281640"/>
<dbReference type="Pfam" id="PF00106">
    <property type="entry name" value="adh_short"/>
    <property type="match status" value="1"/>
</dbReference>
<dbReference type="CTD" id="8229476"/>
<dbReference type="PANTHER" id="PTHR44229">
    <property type="entry name" value="15-HYDROXYPROSTAGLANDIN DEHYDROGENASE [NAD(+)]"/>
    <property type="match status" value="1"/>
</dbReference>
<dbReference type="InterPro" id="IPR036291">
    <property type="entry name" value="NAD(P)-bd_dom_sf"/>
</dbReference>
<proteinExistence type="inferred from homology"/>
<dbReference type="PRINTS" id="PR00081">
    <property type="entry name" value="GDHRDH"/>
</dbReference>
<dbReference type="RefSeq" id="XP_002426854.1">
    <property type="nucleotide sequence ID" value="XM_002426809.1"/>
</dbReference>
<dbReference type="EMBL" id="DS235269">
    <property type="protein sequence ID" value="EEB14116.1"/>
    <property type="molecule type" value="Genomic_DNA"/>
</dbReference>
<dbReference type="GO" id="GO:0016404">
    <property type="term" value="F:15-hydroxyprostaglandin dehydrogenase (NAD+) activity"/>
    <property type="evidence" value="ECO:0007669"/>
    <property type="project" value="UniProtKB-EC"/>
</dbReference>
<dbReference type="GO" id="GO:0005737">
    <property type="term" value="C:cytoplasm"/>
    <property type="evidence" value="ECO:0007669"/>
    <property type="project" value="TreeGrafter"/>
</dbReference>
<reference evidence="3" key="1">
    <citation type="submission" date="2007-04" db="EMBL/GenBank/DDBJ databases">
        <title>Annotation of Pediculus humanus corporis strain USDA.</title>
        <authorList>
            <person name="Kirkness E."/>
            <person name="Hannick L."/>
            <person name="Hass B."/>
            <person name="Bruggner R."/>
            <person name="Lawson D."/>
            <person name="Bidwell S."/>
            <person name="Joardar V."/>
            <person name="Caler E."/>
            <person name="Walenz B."/>
            <person name="Inman J."/>
            <person name="Schobel S."/>
            <person name="Galinsky K."/>
            <person name="Amedeo P."/>
            <person name="Strausberg R."/>
        </authorList>
    </citation>
    <scope>NUCLEOTIDE SEQUENCE</scope>
    <source>
        <strain evidence="3">USDA</strain>
    </source>
</reference>
<evidence type="ECO:0000256" key="1">
    <source>
        <dbReference type="ARBA" id="ARBA00006484"/>
    </source>
</evidence>
<organism>
    <name type="scientific">Pediculus humanus subsp. corporis</name>
    <name type="common">Body louse</name>
    <dbReference type="NCBI Taxonomy" id="121224"/>
    <lineage>
        <taxon>Eukaryota</taxon>
        <taxon>Metazoa</taxon>
        <taxon>Ecdysozoa</taxon>
        <taxon>Arthropoda</taxon>
        <taxon>Hexapoda</taxon>
        <taxon>Insecta</taxon>
        <taxon>Pterygota</taxon>
        <taxon>Neoptera</taxon>
        <taxon>Paraneoptera</taxon>
        <taxon>Psocodea</taxon>
        <taxon>Troctomorpha</taxon>
        <taxon>Phthiraptera</taxon>
        <taxon>Anoplura</taxon>
        <taxon>Pediculidae</taxon>
        <taxon>Pediculus</taxon>
    </lineage>
</organism>
<evidence type="ECO:0000313" key="4">
    <source>
        <dbReference type="EnsemblMetazoa" id="PHUM281640-PA"/>
    </source>
</evidence>
<dbReference type="OrthoDB" id="417891at2759"/>
<accession>E0VL60</accession>
<dbReference type="Proteomes" id="UP000009046">
    <property type="component" value="Unassembled WGS sequence"/>
</dbReference>
<dbReference type="Gene3D" id="3.40.50.720">
    <property type="entry name" value="NAD(P)-binding Rossmann-like Domain"/>
    <property type="match status" value="1"/>
</dbReference>
<sequence>MGYILCKTAIITGGGSGIGYAAAHELLNNGARVVLLAHPDEKKGNKAAEHLCNLFGMNKAIYMPCDIRCSKQFEDIFLYAKSTCNKIDILLNCAGVLDDKNWEGSLNTNVIGTLRGILLAFKYMNGNNSIVINLCGTMGLSPWPNSPIFSASKHALVTASKCFGHSIHYDKTNIRVIGLCPSFTKTPKWEKGIDNYLEFEWGKKTLCALERSRLQPASVVGRAIIHLIKYGKSGRIYICEEGILHRANFPREEDILQPQPLC</sequence>
<evidence type="ECO:0000313" key="3">
    <source>
        <dbReference type="EMBL" id="EEB14116.1"/>
    </source>
</evidence>
<name>E0VL60_PEDHC</name>
<evidence type="ECO:0000313" key="5">
    <source>
        <dbReference type="Proteomes" id="UP000009046"/>
    </source>
</evidence>
<dbReference type="HOGENOM" id="CLU_010194_2_16_1"/>
<dbReference type="OMA" id="IAVMEWT"/>
<dbReference type="eggNOG" id="KOG4169">
    <property type="taxonomic scope" value="Eukaryota"/>
</dbReference>
<dbReference type="InParanoid" id="E0VL60"/>
<comment type="similarity">
    <text evidence="1">Belongs to the short-chain dehydrogenases/reductases (SDR) family.</text>
</comment>
<dbReference type="SUPFAM" id="SSF51735">
    <property type="entry name" value="NAD(P)-binding Rossmann-fold domains"/>
    <property type="match status" value="1"/>
</dbReference>
<dbReference type="EnsemblMetazoa" id="PHUM281640-RA">
    <property type="protein sequence ID" value="PHUM281640-PA"/>
    <property type="gene ID" value="PHUM281640"/>
</dbReference>
<keyword evidence="2 3" id="KW-0560">Oxidoreductase</keyword>
<dbReference type="EC" id="1.1.1.141" evidence="3"/>
<reference evidence="4" key="3">
    <citation type="submission" date="2020-05" db="UniProtKB">
        <authorList>
            <consortium name="EnsemblMetazoa"/>
        </authorList>
    </citation>
    <scope>IDENTIFICATION</scope>
    <source>
        <strain evidence="4">USDA</strain>
    </source>
</reference>
<dbReference type="EMBL" id="AAZO01003271">
    <property type="status" value="NOT_ANNOTATED_CDS"/>
    <property type="molecule type" value="Genomic_DNA"/>
</dbReference>
<dbReference type="PANTHER" id="PTHR44229:SF8">
    <property type="entry name" value="ALCOHOL DEHYDROGENASE-RELATED"/>
    <property type="match status" value="1"/>
</dbReference>
<dbReference type="InterPro" id="IPR002347">
    <property type="entry name" value="SDR_fam"/>
</dbReference>
<dbReference type="STRING" id="121224.E0VL60"/>
<gene>
    <name evidence="4" type="primary">8229476</name>
    <name evidence="3" type="ORF">Phum_PHUM281640</name>
</gene>
<keyword evidence="5" id="KW-1185">Reference proteome</keyword>
<protein>
    <submittedName>
        <fullName evidence="3 4">Alcohol dehydrogenase, putative</fullName>
        <ecNumber evidence="3">1.1.1.141</ecNumber>
    </submittedName>
</protein>
<dbReference type="GeneID" id="8229476"/>
<dbReference type="AlphaFoldDB" id="E0VL60"/>